<dbReference type="Proteomes" id="UP000184245">
    <property type="component" value="Unassembled WGS sequence"/>
</dbReference>
<dbReference type="STRING" id="1122155.SAMN02745158_00230"/>
<proteinExistence type="predicted"/>
<name>A0A1M4SRG3_9CLOT</name>
<dbReference type="Gene3D" id="3.40.630.30">
    <property type="match status" value="1"/>
</dbReference>
<reference evidence="2 3" key="1">
    <citation type="submission" date="2016-11" db="EMBL/GenBank/DDBJ databases">
        <authorList>
            <person name="Jaros S."/>
            <person name="Januszkiewicz K."/>
            <person name="Wedrychowicz H."/>
        </authorList>
    </citation>
    <scope>NUCLEOTIDE SEQUENCE [LARGE SCALE GENOMIC DNA]</scope>
    <source>
        <strain evidence="2 3">DSM 17459</strain>
    </source>
</reference>
<evidence type="ECO:0000313" key="2">
    <source>
        <dbReference type="EMBL" id="SHE34853.1"/>
    </source>
</evidence>
<dbReference type="InterPro" id="IPR016181">
    <property type="entry name" value="Acyl_CoA_acyltransferase"/>
</dbReference>
<dbReference type="InterPro" id="IPR000182">
    <property type="entry name" value="GNAT_dom"/>
</dbReference>
<dbReference type="SUPFAM" id="SSF55729">
    <property type="entry name" value="Acyl-CoA N-acyltransferases (Nat)"/>
    <property type="match status" value="1"/>
</dbReference>
<evidence type="ECO:0000259" key="1">
    <source>
        <dbReference type="PROSITE" id="PS51186"/>
    </source>
</evidence>
<accession>A0A1M4SRG3</accession>
<dbReference type="CDD" id="cd04301">
    <property type="entry name" value="NAT_SF"/>
    <property type="match status" value="1"/>
</dbReference>
<evidence type="ECO:0000313" key="3">
    <source>
        <dbReference type="Proteomes" id="UP000184245"/>
    </source>
</evidence>
<gene>
    <name evidence="2" type="ORF">SAMN02745158_00230</name>
</gene>
<dbReference type="AlphaFoldDB" id="A0A1M4SRG3"/>
<dbReference type="GO" id="GO:0016747">
    <property type="term" value="F:acyltransferase activity, transferring groups other than amino-acyl groups"/>
    <property type="evidence" value="ECO:0007669"/>
    <property type="project" value="InterPro"/>
</dbReference>
<keyword evidence="3" id="KW-1185">Reference proteome</keyword>
<dbReference type="EMBL" id="FQVI01000001">
    <property type="protein sequence ID" value="SHE34853.1"/>
    <property type="molecule type" value="Genomic_DNA"/>
</dbReference>
<dbReference type="RefSeq" id="WP_072848380.1">
    <property type="nucleotide sequence ID" value="NZ_FQVI01000001.1"/>
</dbReference>
<keyword evidence="2" id="KW-0808">Transferase</keyword>
<protein>
    <submittedName>
        <fullName evidence="2">Protein N-acetyltransferase, RimJ/RimL family</fullName>
    </submittedName>
</protein>
<dbReference type="Pfam" id="PF00583">
    <property type="entry name" value="Acetyltransf_1"/>
    <property type="match status" value="1"/>
</dbReference>
<dbReference type="OrthoDB" id="9773249at2"/>
<feature type="domain" description="N-acetyltransferase" evidence="1">
    <location>
        <begin position="8"/>
        <end position="165"/>
    </location>
</feature>
<dbReference type="PROSITE" id="PS51186">
    <property type="entry name" value="GNAT"/>
    <property type="match status" value="1"/>
</dbReference>
<sequence length="165" mass="18846">MKRLQIEPAVTDAQILTIAGLAKEIWQQHFTPIIGAEQVAYMLERFQSYSALKEQLGEGYEYFLLSLEGTPIGYSGIHQEDKTLFLSKIYIKEAHRGNGYSSQVIDFYSSLCRERGLSLIWLTCNKNNTNSIGAYEHMGFRKTRTQVADIGNGFVMDDYIMEKKL</sequence>
<organism evidence="2 3">
    <name type="scientific">Lactonifactor longoviformis DSM 17459</name>
    <dbReference type="NCBI Taxonomy" id="1122155"/>
    <lineage>
        <taxon>Bacteria</taxon>
        <taxon>Bacillati</taxon>
        <taxon>Bacillota</taxon>
        <taxon>Clostridia</taxon>
        <taxon>Eubacteriales</taxon>
        <taxon>Clostridiaceae</taxon>
        <taxon>Lactonifactor</taxon>
    </lineage>
</organism>